<dbReference type="Gene3D" id="3.40.50.720">
    <property type="entry name" value="NAD(P)-binding Rossmann-like Domain"/>
    <property type="match status" value="2"/>
</dbReference>
<dbReference type="GO" id="GO:0051287">
    <property type="term" value="F:NAD binding"/>
    <property type="evidence" value="ECO:0007669"/>
    <property type="project" value="InterPro"/>
</dbReference>
<dbReference type="SUPFAM" id="SSF51735">
    <property type="entry name" value="NAD(P)-binding Rossmann-fold domains"/>
    <property type="match status" value="1"/>
</dbReference>
<feature type="domain" description="D-isomer specific 2-hydroxyacid dehydrogenase catalytic" evidence="5">
    <location>
        <begin position="3"/>
        <end position="310"/>
    </location>
</feature>
<keyword evidence="8" id="KW-1185">Reference proteome</keyword>
<dbReference type="CDD" id="cd12173">
    <property type="entry name" value="PGDH_4"/>
    <property type="match status" value="1"/>
</dbReference>
<dbReference type="EMBL" id="PZJJ01000034">
    <property type="protein sequence ID" value="PTL37776.1"/>
    <property type="molecule type" value="Genomic_DNA"/>
</dbReference>
<comment type="similarity">
    <text evidence="1 4">Belongs to the D-isomer specific 2-hydroxyacid dehydrogenase family.</text>
</comment>
<gene>
    <name evidence="7" type="ORF">C6Y45_14720</name>
</gene>
<evidence type="ECO:0000256" key="2">
    <source>
        <dbReference type="ARBA" id="ARBA00023002"/>
    </source>
</evidence>
<dbReference type="AlphaFoldDB" id="A0A2T4U303"/>
<dbReference type="PANTHER" id="PTHR42789:SF1">
    <property type="entry name" value="D-ISOMER SPECIFIC 2-HYDROXYACID DEHYDROGENASE FAMILY PROTEIN (AFU_ORTHOLOGUE AFUA_6G10090)"/>
    <property type="match status" value="1"/>
</dbReference>
<protein>
    <submittedName>
        <fullName evidence="7">Hydroxyacid dehydrogenase</fullName>
    </submittedName>
</protein>
<dbReference type="SUPFAM" id="SSF52283">
    <property type="entry name" value="Formate/glycerate dehydrogenase catalytic domain-like"/>
    <property type="match status" value="1"/>
</dbReference>
<feature type="domain" description="D-isomer specific 2-hydroxyacid dehydrogenase NAD-binding" evidence="6">
    <location>
        <begin position="98"/>
        <end position="278"/>
    </location>
</feature>
<dbReference type="FunFam" id="3.40.50.720:FF:000203">
    <property type="entry name" value="D-3-phosphoglycerate dehydrogenase (SerA)"/>
    <property type="match status" value="1"/>
</dbReference>
<evidence type="ECO:0000256" key="4">
    <source>
        <dbReference type="RuleBase" id="RU003719"/>
    </source>
</evidence>
<accession>A0A2T4U303</accession>
<dbReference type="InterPro" id="IPR050857">
    <property type="entry name" value="D-2-hydroxyacid_DH"/>
</dbReference>
<keyword evidence="2 4" id="KW-0560">Oxidoreductase</keyword>
<dbReference type="PANTHER" id="PTHR42789">
    <property type="entry name" value="D-ISOMER SPECIFIC 2-HYDROXYACID DEHYDROGENASE FAMILY PROTEIN (AFU_ORTHOLOGUE AFUA_6G10090)"/>
    <property type="match status" value="1"/>
</dbReference>
<dbReference type="InterPro" id="IPR006140">
    <property type="entry name" value="D-isomer_DH_NAD-bd"/>
</dbReference>
<keyword evidence="3" id="KW-0520">NAD</keyword>
<dbReference type="InterPro" id="IPR006139">
    <property type="entry name" value="D-isomer_2_OHA_DH_cat_dom"/>
</dbReference>
<evidence type="ECO:0000259" key="5">
    <source>
        <dbReference type="Pfam" id="PF00389"/>
    </source>
</evidence>
<dbReference type="Pfam" id="PF00389">
    <property type="entry name" value="2-Hacid_dh"/>
    <property type="match status" value="1"/>
</dbReference>
<evidence type="ECO:0000256" key="1">
    <source>
        <dbReference type="ARBA" id="ARBA00005854"/>
    </source>
</evidence>
<name>A0A2T4U303_9BACI</name>
<evidence type="ECO:0000256" key="3">
    <source>
        <dbReference type="ARBA" id="ARBA00023027"/>
    </source>
</evidence>
<comment type="caution">
    <text evidence="7">The sequence shown here is derived from an EMBL/GenBank/DDBJ whole genome shotgun (WGS) entry which is preliminary data.</text>
</comment>
<evidence type="ECO:0000313" key="8">
    <source>
        <dbReference type="Proteomes" id="UP000240509"/>
    </source>
</evidence>
<dbReference type="OrthoDB" id="9805416at2"/>
<dbReference type="InterPro" id="IPR029753">
    <property type="entry name" value="D-isomer_DH_CS"/>
</dbReference>
<organism evidence="7 8">
    <name type="scientific">Alkalicoccus saliphilus</name>
    <dbReference type="NCBI Taxonomy" id="200989"/>
    <lineage>
        <taxon>Bacteria</taxon>
        <taxon>Bacillati</taxon>
        <taxon>Bacillota</taxon>
        <taxon>Bacilli</taxon>
        <taxon>Bacillales</taxon>
        <taxon>Bacillaceae</taxon>
        <taxon>Alkalicoccus</taxon>
    </lineage>
</organism>
<dbReference type="InterPro" id="IPR036291">
    <property type="entry name" value="NAD(P)-bd_dom_sf"/>
</dbReference>
<evidence type="ECO:0000259" key="6">
    <source>
        <dbReference type="Pfam" id="PF02826"/>
    </source>
</evidence>
<dbReference type="GO" id="GO:0016616">
    <property type="term" value="F:oxidoreductase activity, acting on the CH-OH group of donors, NAD or NADP as acceptor"/>
    <property type="evidence" value="ECO:0007669"/>
    <property type="project" value="InterPro"/>
</dbReference>
<proteinExistence type="inferred from homology"/>
<dbReference type="PROSITE" id="PS00671">
    <property type="entry name" value="D_2_HYDROXYACID_DH_3"/>
    <property type="match status" value="1"/>
</dbReference>
<evidence type="ECO:0000313" key="7">
    <source>
        <dbReference type="EMBL" id="PTL37776.1"/>
    </source>
</evidence>
<dbReference type="Proteomes" id="UP000240509">
    <property type="component" value="Unassembled WGS sequence"/>
</dbReference>
<sequence>MYHPVGEKYLQQHAEVIKTDNYDPAHLKKLIKDVDGVLVRAPARLTEEILESAEQVKAVSGAGVGLDNIDVEFASKKGIKVLHAPKVNTVATAEHAVTLILSVAKKITYFHGEMKIGNFDSRNDHYTQEVYGKQLGLVGWGDIAQQVAHICSYGLNMKICAYVRSVNKEKVEAAAKYNVELTTDLNNLLETSDYVSVHLPHTKETEALINKEKLERMKKTSYLVNTGRGGVVDEKALYSALKENKIAGAAVDVFRKEPPGDNHPFYSLNNILMTPHVGGISEEAAKSSSELVAKNLVGAINGKEVPNSAN</sequence>
<dbReference type="Pfam" id="PF02826">
    <property type="entry name" value="2-Hacid_dh_C"/>
    <property type="match status" value="1"/>
</dbReference>
<reference evidence="7 8" key="1">
    <citation type="submission" date="2018-03" db="EMBL/GenBank/DDBJ databases">
        <title>Alkalicoccus saliphilus sp. nov., isolated from a mineral pool.</title>
        <authorList>
            <person name="Zhao B."/>
        </authorList>
    </citation>
    <scope>NUCLEOTIDE SEQUENCE [LARGE SCALE GENOMIC DNA]</scope>
    <source>
        <strain evidence="7 8">6AG</strain>
    </source>
</reference>